<comment type="caution">
    <text evidence="1">The sequence shown here is derived from an EMBL/GenBank/DDBJ whole genome shotgun (WGS) entry which is preliminary data.</text>
</comment>
<reference evidence="1" key="1">
    <citation type="submission" date="2019-09" db="EMBL/GenBank/DDBJ databases">
        <title>Characterisation of the sponge microbiome using genome-centric metagenomics.</title>
        <authorList>
            <person name="Engelberts J.P."/>
            <person name="Robbins S.J."/>
            <person name="De Goeij J.M."/>
            <person name="Aranda M."/>
            <person name="Bell S.C."/>
            <person name="Webster N.S."/>
        </authorList>
    </citation>
    <scope>NUCLEOTIDE SEQUENCE</scope>
    <source>
        <strain evidence="1">SB0675_bin_29</strain>
    </source>
</reference>
<dbReference type="AlphaFoldDB" id="A0A6B1FT60"/>
<name>A0A6B1FT60_9CHLR</name>
<evidence type="ECO:0000313" key="1">
    <source>
        <dbReference type="EMBL" id="MYH60243.1"/>
    </source>
</evidence>
<proteinExistence type="predicted"/>
<organism evidence="1">
    <name type="scientific">Caldilineaceae bacterium SB0675_bin_29</name>
    <dbReference type="NCBI Taxonomy" id="2605266"/>
    <lineage>
        <taxon>Bacteria</taxon>
        <taxon>Bacillati</taxon>
        <taxon>Chloroflexota</taxon>
        <taxon>Caldilineae</taxon>
        <taxon>Caldilineales</taxon>
        <taxon>Caldilineaceae</taxon>
    </lineage>
</organism>
<dbReference type="SUPFAM" id="SSF50939">
    <property type="entry name" value="Sialidases"/>
    <property type="match status" value="1"/>
</dbReference>
<dbReference type="Gene3D" id="2.120.10.10">
    <property type="match status" value="1"/>
</dbReference>
<feature type="non-terminal residue" evidence="1">
    <location>
        <position position="74"/>
    </location>
</feature>
<dbReference type="EMBL" id="VYDA01000008">
    <property type="protein sequence ID" value="MYH60243.1"/>
    <property type="molecule type" value="Genomic_DNA"/>
</dbReference>
<dbReference type="CDD" id="cd15482">
    <property type="entry name" value="Sialidase_non-viral"/>
    <property type="match status" value="1"/>
</dbReference>
<dbReference type="InterPro" id="IPR036278">
    <property type="entry name" value="Sialidase_sf"/>
</dbReference>
<gene>
    <name evidence="1" type="ORF">F4148_00210</name>
</gene>
<accession>A0A6B1FT60</accession>
<sequence length="74" mass="7989">MTNLTPDRILDVRALPGTRETIAYKDGGLFPVLALSNDGTVVAALRGGAGHNGRERRIEVVRSFDDGLTWTPPN</sequence>
<protein>
    <submittedName>
        <fullName evidence="1">Exo-alpha-sialidase</fullName>
    </submittedName>
</protein>